<organism evidence="7 8">
    <name type="scientific">Paenibacillus phytohabitans</name>
    <dbReference type="NCBI Taxonomy" id="2654978"/>
    <lineage>
        <taxon>Bacteria</taxon>
        <taxon>Bacillati</taxon>
        <taxon>Bacillota</taxon>
        <taxon>Bacilli</taxon>
        <taxon>Bacillales</taxon>
        <taxon>Paenibacillaceae</taxon>
        <taxon>Paenibacillus</taxon>
    </lineage>
</organism>
<dbReference type="Gene3D" id="3.40.50.1980">
    <property type="entry name" value="Nitrogenase molybdenum iron protein domain"/>
    <property type="match status" value="3"/>
</dbReference>
<dbReference type="InterPro" id="IPR006127">
    <property type="entry name" value="ZnuA-like"/>
</dbReference>
<dbReference type="PANTHER" id="PTHR42953:SF3">
    <property type="entry name" value="HIGH-AFFINITY ZINC UPTAKE SYSTEM PROTEIN ZNUA"/>
    <property type="match status" value="1"/>
</dbReference>
<dbReference type="PRINTS" id="PR00690">
    <property type="entry name" value="ADHESNFAMILY"/>
</dbReference>
<dbReference type="PRINTS" id="PR00691">
    <property type="entry name" value="ADHESINB"/>
</dbReference>
<evidence type="ECO:0000313" key="8">
    <source>
        <dbReference type="Proteomes" id="UP000596857"/>
    </source>
</evidence>
<dbReference type="Proteomes" id="UP000596857">
    <property type="component" value="Unassembled WGS sequence"/>
</dbReference>
<feature type="compositionally biased region" description="Basic and acidic residues" evidence="5">
    <location>
        <begin position="160"/>
        <end position="203"/>
    </location>
</feature>
<dbReference type="CDD" id="cd01017">
    <property type="entry name" value="AdcA"/>
    <property type="match status" value="1"/>
</dbReference>
<evidence type="ECO:0000256" key="3">
    <source>
        <dbReference type="ARBA" id="ARBA00022729"/>
    </source>
</evidence>
<keyword evidence="2 4" id="KW-0813">Transport</keyword>
<evidence type="ECO:0000256" key="5">
    <source>
        <dbReference type="SAM" id="MobiDB-lite"/>
    </source>
</evidence>
<evidence type="ECO:0000256" key="4">
    <source>
        <dbReference type="RuleBase" id="RU003512"/>
    </source>
</evidence>
<reference evidence="7 8" key="1">
    <citation type="submission" date="2019-10" db="EMBL/GenBank/DDBJ databases">
        <title>Description of Paenibacillus terricola sp. nov.</title>
        <authorList>
            <person name="Carlier A."/>
            <person name="Qi S."/>
        </authorList>
    </citation>
    <scope>NUCLEOTIDE SEQUENCE [LARGE SCALE GENOMIC DNA]</scope>
    <source>
        <strain evidence="7 8">LMG 31459</strain>
    </source>
</reference>
<name>A0ABX1YMN0_9BACL</name>
<gene>
    <name evidence="7" type="ORF">GC101_18805</name>
</gene>
<protein>
    <submittedName>
        <fullName evidence="7">Zinc ABC transporter substrate-binding protein</fullName>
    </submittedName>
</protein>
<dbReference type="InterPro" id="IPR006129">
    <property type="entry name" value="AdhesinB"/>
</dbReference>
<accession>A0ABX1YMN0</accession>
<feature type="chain" id="PRO_5046011165" evidence="6">
    <location>
        <begin position="38"/>
        <end position="375"/>
    </location>
</feature>
<comment type="similarity">
    <text evidence="1 4">Belongs to the bacterial solute-binding protein 9 family.</text>
</comment>
<feature type="signal peptide" evidence="6">
    <location>
        <begin position="1"/>
        <end position="37"/>
    </location>
</feature>
<feature type="region of interest" description="Disordered" evidence="5">
    <location>
        <begin position="155"/>
        <end position="205"/>
    </location>
</feature>
<dbReference type="EMBL" id="WHOB01000059">
    <property type="protein sequence ID" value="NOU80914.1"/>
    <property type="molecule type" value="Genomic_DNA"/>
</dbReference>
<evidence type="ECO:0000256" key="6">
    <source>
        <dbReference type="SAM" id="SignalP"/>
    </source>
</evidence>
<dbReference type="InterPro" id="IPR050492">
    <property type="entry name" value="Bact_metal-bind_prot9"/>
</dbReference>
<dbReference type="RefSeq" id="WP_171718671.1">
    <property type="nucleotide sequence ID" value="NZ_WHOB01000059.1"/>
</dbReference>
<dbReference type="PROSITE" id="PS51257">
    <property type="entry name" value="PROKAR_LIPOPROTEIN"/>
    <property type="match status" value="1"/>
</dbReference>
<dbReference type="Pfam" id="PF01297">
    <property type="entry name" value="ZnuA"/>
    <property type="match status" value="1"/>
</dbReference>
<keyword evidence="3 6" id="KW-0732">Signal</keyword>
<evidence type="ECO:0000256" key="1">
    <source>
        <dbReference type="ARBA" id="ARBA00011028"/>
    </source>
</evidence>
<comment type="caution">
    <text evidence="7">The sequence shown here is derived from an EMBL/GenBank/DDBJ whole genome shotgun (WGS) entry which is preliminary data.</text>
</comment>
<keyword evidence="8" id="KW-1185">Reference proteome</keyword>
<dbReference type="PANTHER" id="PTHR42953">
    <property type="entry name" value="HIGH-AFFINITY ZINC UPTAKE SYSTEM PROTEIN ZNUA-RELATED"/>
    <property type="match status" value="1"/>
</dbReference>
<evidence type="ECO:0000313" key="7">
    <source>
        <dbReference type="EMBL" id="NOU80914.1"/>
    </source>
</evidence>
<proteinExistence type="inferred from homology"/>
<dbReference type="SUPFAM" id="SSF53807">
    <property type="entry name" value="Helical backbone' metal receptor"/>
    <property type="match status" value="1"/>
</dbReference>
<dbReference type="InterPro" id="IPR006128">
    <property type="entry name" value="Lipoprotein_PsaA-like"/>
</dbReference>
<evidence type="ECO:0000256" key="2">
    <source>
        <dbReference type="ARBA" id="ARBA00022448"/>
    </source>
</evidence>
<sequence length="375" mass="40036">MNSKSKSKSKSKFKIRHLAALSLTAMLVVSGCGNNTAGNAASNGSPANAPSSAAAATTVPAADKLNIKVSFYPMYEFTKNITGELADVEVLIPAGTEPHDWEPTAKDMAEISDADVLVYNGAGMEGWAQQVVDGTSGSKLITVEASKGLEIMEGTEEEEGHDHEHAHEEGTVSGEADHDHEHDHEDEQGEEAHAGEGHDHGGLDPHVWLAPAMAIQEVRTIEAALSAASPENAAAFKTNSEAYIAKLQQLDQEFKDGLKDTKRKDFITQHAAFGYLAREYGLTQVPIAGLSPEQEPSAAQMAEIVEFAKANNVKTIFFETLVSSSVADTIAQEIGAKTAVLNPIEGLTEEDTRNNLDYLGVMRQNLEALSAALNE</sequence>